<protein>
    <submittedName>
        <fullName evidence="1">Uncharacterized protein</fullName>
    </submittedName>
</protein>
<dbReference type="Proteomes" id="UP000729913">
    <property type="component" value="Unassembled WGS sequence"/>
</dbReference>
<reference evidence="1" key="2">
    <citation type="submission" date="2021-04" db="EMBL/GenBank/DDBJ databases">
        <title>Genome-wide patterns of bracovirus chromosomal integration into multiple host tissues during parasitism.</title>
        <authorList>
            <person name="Chebbi M.A.C."/>
        </authorList>
    </citation>
    <scope>NUCLEOTIDE SEQUENCE</scope>
    <source>
        <tissue evidence="1">Whole body</tissue>
    </source>
</reference>
<comment type="caution">
    <text evidence="1">The sequence shown here is derived from an EMBL/GenBank/DDBJ whole genome shotgun (WGS) entry which is preliminary data.</text>
</comment>
<dbReference type="EMBL" id="JAAOIC020000068">
    <property type="protein sequence ID" value="KAG8034147.1"/>
    <property type="molecule type" value="Genomic_DNA"/>
</dbReference>
<reference evidence="1" key="1">
    <citation type="submission" date="2020-03" db="EMBL/GenBank/DDBJ databases">
        <authorList>
            <person name="Chebbi M.A."/>
            <person name="Drezen J.M."/>
        </authorList>
    </citation>
    <scope>NUCLEOTIDE SEQUENCE</scope>
    <source>
        <tissue evidence="1">Whole body</tissue>
    </source>
</reference>
<proteinExistence type="predicted"/>
<accession>A0A8J5QV91</accession>
<sequence length="97" mass="11010">MNNVDGLLVLCMFCRSTNLNACGESVSTLTRCSPLNPQPQPHHQPLPTQVTPVTVTSEQIHEAPSNRDRDHHALHLDNRDYESVFIIERRNSKPNLR</sequence>
<name>A0A8J5QV91_9HYME</name>
<organism evidence="1 2">
    <name type="scientific">Cotesia typhae</name>
    <dbReference type="NCBI Taxonomy" id="2053667"/>
    <lineage>
        <taxon>Eukaryota</taxon>
        <taxon>Metazoa</taxon>
        <taxon>Ecdysozoa</taxon>
        <taxon>Arthropoda</taxon>
        <taxon>Hexapoda</taxon>
        <taxon>Insecta</taxon>
        <taxon>Pterygota</taxon>
        <taxon>Neoptera</taxon>
        <taxon>Endopterygota</taxon>
        <taxon>Hymenoptera</taxon>
        <taxon>Apocrita</taxon>
        <taxon>Ichneumonoidea</taxon>
        <taxon>Braconidae</taxon>
        <taxon>Microgastrinae</taxon>
        <taxon>Cotesia</taxon>
    </lineage>
</organism>
<evidence type="ECO:0000313" key="2">
    <source>
        <dbReference type="Proteomes" id="UP000729913"/>
    </source>
</evidence>
<evidence type="ECO:0000313" key="1">
    <source>
        <dbReference type="EMBL" id="KAG8034147.1"/>
    </source>
</evidence>
<gene>
    <name evidence="1" type="ORF">G9C98_001231</name>
</gene>
<dbReference type="AlphaFoldDB" id="A0A8J5QV91"/>
<keyword evidence="2" id="KW-1185">Reference proteome</keyword>